<organism evidence="1 2">
    <name type="scientific">Caerostris extrusa</name>
    <name type="common">Bark spider</name>
    <name type="synonym">Caerostris bankana</name>
    <dbReference type="NCBI Taxonomy" id="172846"/>
    <lineage>
        <taxon>Eukaryota</taxon>
        <taxon>Metazoa</taxon>
        <taxon>Ecdysozoa</taxon>
        <taxon>Arthropoda</taxon>
        <taxon>Chelicerata</taxon>
        <taxon>Arachnida</taxon>
        <taxon>Araneae</taxon>
        <taxon>Araneomorphae</taxon>
        <taxon>Entelegynae</taxon>
        <taxon>Araneoidea</taxon>
        <taxon>Araneidae</taxon>
        <taxon>Caerostris</taxon>
    </lineage>
</organism>
<comment type="caution">
    <text evidence="1">The sequence shown here is derived from an EMBL/GenBank/DDBJ whole genome shotgun (WGS) entry which is preliminary data.</text>
</comment>
<dbReference type="EMBL" id="BPLR01001118">
    <property type="protein sequence ID" value="GIZ00104.1"/>
    <property type="molecule type" value="Genomic_DNA"/>
</dbReference>
<protein>
    <submittedName>
        <fullName evidence="1">Uncharacterized protein</fullName>
    </submittedName>
</protein>
<sequence length="87" mass="10202">MGDKRRNRTDGNVFPYDFRVVDNRSPIAQIPRYQGLLNDKWSGKKYCSKKHGFYKIGKHAVNDWKQEENNEENSLLDACAYFSLVDD</sequence>
<reference evidence="1 2" key="1">
    <citation type="submission" date="2021-06" db="EMBL/GenBank/DDBJ databases">
        <title>Caerostris extrusa draft genome.</title>
        <authorList>
            <person name="Kono N."/>
            <person name="Arakawa K."/>
        </authorList>
    </citation>
    <scope>NUCLEOTIDE SEQUENCE [LARGE SCALE GENOMIC DNA]</scope>
</reference>
<name>A0AAV4Y0R6_CAEEX</name>
<accession>A0AAV4Y0R6</accession>
<evidence type="ECO:0000313" key="1">
    <source>
        <dbReference type="EMBL" id="GIZ00104.1"/>
    </source>
</evidence>
<dbReference type="Proteomes" id="UP001054945">
    <property type="component" value="Unassembled WGS sequence"/>
</dbReference>
<proteinExistence type="predicted"/>
<evidence type="ECO:0000313" key="2">
    <source>
        <dbReference type="Proteomes" id="UP001054945"/>
    </source>
</evidence>
<keyword evidence="2" id="KW-1185">Reference proteome</keyword>
<dbReference type="AlphaFoldDB" id="A0AAV4Y0R6"/>
<gene>
    <name evidence="1" type="ORF">CEXT_486031</name>
</gene>